<reference evidence="1 2" key="1">
    <citation type="journal article" date="2020" name="Nature">
        <title>Six reference-quality genomes reveal evolution of bat adaptations.</title>
        <authorList>
            <person name="Jebb D."/>
            <person name="Huang Z."/>
            <person name="Pippel M."/>
            <person name="Hughes G.M."/>
            <person name="Lavrichenko K."/>
            <person name="Devanna P."/>
            <person name="Winkler S."/>
            <person name="Jermiin L.S."/>
            <person name="Skirmuntt E.C."/>
            <person name="Katzourakis A."/>
            <person name="Burkitt-Gray L."/>
            <person name="Ray D.A."/>
            <person name="Sullivan K.A.M."/>
            <person name="Roscito J.G."/>
            <person name="Kirilenko B.M."/>
            <person name="Davalos L.M."/>
            <person name="Corthals A.P."/>
            <person name="Power M.L."/>
            <person name="Jones G."/>
            <person name="Ransome R.D."/>
            <person name="Dechmann D.K.N."/>
            <person name="Locatelli A.G."/>
            <person name="Puechmaille S.J."/>
            <person name="Fedrigo O."/>
            <person name="Jarvis E.D."/>
            <person name="Hiller M."/>
            <person name="Vernes S.C."/>
            <person name="Myers E.W."/>
            <person name="Teeling E.C."/>
        </authorList>
    </citation>
    <scope>NUCLEOTIDE SEQUENCE [LARGE SCALE GENOMIC DNA]</scope>
    <source>
        <strain evidence="1">Bat1K_MPI-CBG_1</strain>
    </source>
</reference>
<proteinExistence type="predicted"/>
<accession>A0A834EQ73</accession>
<comment type="caution">
    <text evidence="1">The sequence shown here is derived from an EMBL/GenBank/DDBJ whole genome shotgun (WGS) entry which is preliminary data.</text>
</comment>
<dbReference type="Proteomes" id="UP000664940">
    <property type="component" value="Unassembled WGS sequence"/>
</dbReference>
<evidence type="ECO:0000313" key="1">
    <source>
        <dbReference type="EMBL" id="KAF6125561.1"/>
    </source>
</evidence>
<gene>
    <name evidence="1" type="ORF">HJG60_009974</name>
</gene>
<organism evidence="1 2">
    <name type="scientific">Phyllostomus discolor</name>
    <name type="common">pale spear-nosed bat</name>
    <dbReference type="NCBI Taxonomy" id="89673"/>
    <lineage>
        <taxon>Eukaryota</taxon>
        <taxon>Metazoa</taxon>
        <taxon>Chordata</taxon>
        <taxon>Craniata</taxon>
        <taxon>Vertebrata</taxon>
        <taxon>Euteleostomi</taxon>
        <taxon>Mammalia</taxon>
        <taxon>Eutheria</taxon>
        <taxon>Laurasiatheria</taxon>
        <taxon>Chiroptera</taxon>
        <taxon>Yangochiroptera</taxon>
        <taxon>Phyllostomidae</taxon>
        <taxon>Phyllostominae</taxon>
        <taxon>Phyllostomus</taxon>
    </lineage>
</organism>
<dbReference type="EMBL" id="JABVXQ010000002">
    <property type="protein sequence ID" value="KAF6125561.1"/>
    <property type="molecule type" value="Genomic_DNA"/>
</dbReference>
<dbReference type="AlphaFoldDB" id="A0A834EQ73"/>
<sequence>MFSIISVFRPGSSPGVCPVSFLCHFIFPSCHMRPFPHMQKTHFLSLKFCPHPRPILAVSLGLSACLPGERVPPRPGGPWGPLLTSCDSEWKCGGPPPVSEGNSRCSVLDDLPVGERCGWACHVST</sequence>
<protein>
    <submittedName>
        <fullName evidence="1">Uncharacterized protein</fullName>
    </submittedName>
</protein>
<name>A0A834EQ73_9CHIR</name>
<evidence type="ECO:0000313" key="2">
    <source>
        <dbReference type="Proteomes" id="UP000664940"/>
    </source>
</evidence>